<dbReference type="OMA" id="ICAHEIA"/>
<dbReference type="AlphaFoldDB" id="A0A9P6ZEI8"/>
<evidence type="ECO:0000256" key="1">
    <source>
        <dbReference type="SAM" id="MobiDB-lite"/>
    </source>
</evidence>
<keyword evidence="3" id="KW-1185">Reference proteome</keyword>
<feature type="compositionally biased region" description="Basic residues" evidence="1">
    <location>
        <begin position="1"/>
        <end position="11"/>
    </location>
</feature>
<dbReference type="SUPFAM" id="SSF52047">
    <property type="entry name" value="RNI-like"/>
    <property type="match status" value="1"/>
</dbReference>
<protein>
    <submittedName>
        <fullName evidence="2">Uncharacterized protein</fullName>
    </submittedName>
</protein>
<evidence type="ECO:0000313" key="3">
    <source>
        <dbReference type="Proteomes" id="UP000740926"/>
    </source>
</evidence>
<reference evidence="2 3" key="1">
    <citation type="journal article" date="2020" name="Microb. Genom.">
        <title>Genetic diversity of clinical and environmental Mucorales isolates obtained from an investigation of mucormycosis cases among solid organ transplant recipients.</title>
        <authorList>
            <person name="Nguyen M.H."/>
            <person name="Kaul D."/>
            <person name="Muto C."/>
            <person name="Cheng S.J."/>
            <person name="Richter R.A."/>
            <person name="Bruno V.M."/>
            <person name="Liu G."/>
            <person name="Beyhan S."/>
            <person name="Sundermann A.J."/>
            <person name="Mounaud S."/>
            <person name="Pasculle A.W."/>
            <person name="Nierman W.C."/>
            <person name="Driscoll E."/>
            <person name="Cumbie R."/>
            <person name="Clancy C.J."/>
            <person name="Dupont C.L."/>
        </authorList>
    </citation>
    <scope>NUCLEOTIDE SEQUENCE [LARGE SCALE GENOMIC DNA]</scope>
    <source>
        <strain evidence="2 3">GL24</strain>
    </source>
</reference>
<proteinExistence type="predicted"/>
<name>A0A9P6ZEI8_9FUNG</name>
<comment type="caution">
    <text evidence="2">The sequence shown here is derived from an EMBL/GenBank/DDBJ whole genome shotgun (WGS) entry which is preliminary data.</text>
</comment>
<evidence type="ECO:0000313" key="2">
    <source>
        <dbReference type="EMBL" id="KAG1576194.1"/>
    </source>
</evidence>
<feature type="compositionally biased region" description="Pro residues" evidence="1">
    <location>
        <begin position="83"/>
        <end position="93"/>
    </location>
</feature>
<organism evidence="2 3">
    <name type="scientific">Rhizopus delemar</name>
    <dbReference type="NCBI Taxonomy" id="936053"/>
    <lineage>
        <taxon>Eukaryota</taxon>
        <taxon>Fungi</taxon>
        <taxon>Fungi incertae sedis</taxon>
        <taxon>Mucoromycota</taxon>
        <taxon>Mucoromycotina</taxon>
        <taxon>Mucoromycetes</taxon>
        <taxon>Mucorales</taxon>
        <taxon>Mucorineae</taxon>
        <taxon>Rhizopodaceae</taxon>
        <taxon>Rhizopus</taxon>
    </lineage>
</organism>
<sequence>MAKGRQWKTKLKSYENASFNKEQKPTQTTESVSDKIKRLRVEQQRAEMNRSLRRSQTSNHSESHLSGLMRYETERDPTTAPLPITPGPPPPPSWRLNRVHQERIVSVQRLKAKRELVTAKDNTLYGQSACQAAQSITSKKNVWSEAIPYLPITVKQTLMQHISSIDGLDETLFDLFISFGYSDLCFEDARISFTKFCKAYWRVEELCARSTEEEDDDWWDHEDNNPFTDEYDGYAHHPIGFDSETITTATEDIKDERASCLEPILLLFLKDQYRNPSSILDKKSFLLFTPLSSTLTSLNISFLRWPNISVAHLLVCTLPHLQQLRTAGCFNATDGPRAISIISQGLRMLNLWDIGFHPWIKYETLCGITGLINWKRDLQELKTLCIENLQEGVTMQVREWLANEGYHRRIKVTE</sequence>
<feature type="compositionally biased region" description="Basic and acidic residues" evidence="1">
    <location>
        <begin position="32"/>
        <end position="50"/>
    </location>
</feature>
<feature type="region of interest" description="Disordered" evidence="1">
    <location>
        <begin position="1"/>
        <end position="96"/>
    </location>
</feature>
<feature type="compositionally biased region" description="Polar residues" evidence="1">
    <location>
        <begin position="15"/>
        <end position="31"/>
    </location>
</feature>
<accession>A0A9P6ZEI8</accession>
<gene>
    <name evidence="2" type="ORF">G6F50_000421</name>
</gene>
<dbReference type="EMBL" id="JAANIU010000023">
    <property type="protein sequence ID" value="KAG1576194.1"/>
    <property type="molecule type" value="Genomic_DNA"/>
</dbReference>
<dbReference type="Proteomes" id="UP000740926">
    <property type="component" value="Unassembled WGS sequence"/>
</dbReference>